<dbReference type="EMBL" id="BJYZ01000020">
    <property type="protein sequence ID" value="GEO40150.1"/>
    <property type="molecule type" value="Genomic_DNA"/>
</dbReference>
<evidence type="ECO:0000313" key="2">
    <source>
        <dbReference type="Proteomes" id="UP000321523"/>
    </source>
</evidence>
<reference evidence="1 2" key="1">
    <citation type="submission" date="2019-07" db="EMBL/GenBank/DDBJ databases">
        <title>Whole genome shotgun sequence of Skermanella aerolata NBRC 106429.</title>
        <authorList>
            <person name="Hosoyama A."/>
            <person name="Uohara A."/>
            <person name="Ohji S."/>
            <person name="Ichikawa N."/>
        </authorList>
    </citation>
    <scope>NUCLEOTIDE SEQUENCE [LARGE SCALE GENOMIC DNA]</scope>
    <source>
        <strain evidence="1 2">NBRC 106429</strain>
    </source>
</reference>
<name>A0A512DV85_9PROT</name>
<sequence>MYSLDNPSACWPEFDYTLPPGNDDAEAPYKPARQFTGHPTLDGMLIVWHGAVTPAGPPSWKDLADKIWHPWSTSLLLVECRGKAKPVRSVEAFPVATTLLGLPLFFRGDLPMDNPLTAELAEMTRQVSDARAMIPRILPARPAADGKAFQPLAVGVPLAPVKGPFWRREVRQVLFSVVPPAPRGRAAGVRVPA</sequence>
<accession>A0A512DV85</accession>
<evidence type="ECO:0000313" key="1">
    <source>
        <dbReference type="EMBL" id="GEO40150.1"/>
    </source>
</evidence>
<dbReference type="RefSeq" id="WP_044429684.1">
    <property type="nucleotide sequence ID" value="NZ_BJYZ01000020.1"/>
</dbReference>
<keyword evidence="2" id="KW-1185">Reference proteome</keyword>
<dbReference type="AlphaFoldDB" id="A0A512DV85"/>
<protein>
    <submittedName>
        <fullName evidence="1">Uncharacterized protein</fullName>
    </submittedName>
</protein>
<dbReference type="Proteomes" id="UP000321523">
    <property type="component" value="Unassembled WGS sequence"/>
</dbReference>
<gene>
    <name evidence="1" type="ORF">SAE02_42980</name>
</gene>
<proteinExistence type="predicted"/>
<comment type="caution">
    <text evidence="1">The sequence shown here is derived from an EMBL/GenBank/DDBJ whole genome shotgun (WGS) entry which is preliminary data.</text>
</comment>
<organism evidence="1 2">
    <name type="scientific">Skermanella aerolata</name>
    <dbReference type="NCBI Taxonomy" id="393310"/>
    <lineage>
        <taxon>Bacteria</taxon>
        <taxon>Pseudomonadati</taxon>
        <taxon>Pseudomonadota</taxon>
        <taxon>Alphaproteobacteria</taxon>
        <taxon>Rhodospirillales</taxon>
        <taxon>Azospirillaceae</taxon>
        <taxon>Skermanella</taxon>
    </lineage>
</organism>